<accession>A0ABP9PHE9</accession>
<organism evidence="2 3">
    <name type="scientific">Prosthecobacter algae</name>
    <dbReference type="NCBI Taxonomy" id="1144682"/>
    <lineage>
        <taxon>Bacteria</taxon>
        <taxon>Pseudomonadati</taxon>
        <taxon>Verrucomicrobiota</taxon>
        <taxon>Verrucomicrobiia</taxon>
        <taxon>Verrucomicrobiales</taxon>
        <taxon>Verrucomicrobiaceae</taxon>
        <taxon>Prosthecobacter</taxon>
    </lineage>
</organism>
<dbReference type="SUPFAM" id="SSF52821">
    <property type="entry name" value="Rhodanese/Cell cycle control phosphatase"/>
    <property type="match status" value="1"/>
</dbReference>
<dbReference type="PANTHER" id="PTHR34406">
    <property type="entry name" value="PROTEIN YCEI"/>
    <property type="match status" value="1"/>
</dbReference>
<dbReference type="Proteomes" id="UP001499852">
    <property type="component" value="Unassembled WGS sequence"/>
</dbReference>
<proteinExistence type="predicted"/>
<evidence type="ECO:0000313" key="3">
    <source>
        <dbReference type="Proteomes" id="UP001499852"/>
    </source>
</evidence>
<dbReference type="SUPFAM" id="SSF101874">
    <property type="entry name" value="YceI-like"/>
    <property type="match status" value="1"/>
</dbReference>
<dbReference type="InterPro" id="IPR007372">
    <property type="entry name" value="Lipid/polyisoprenoid-bd_YceI"/>
</dbReference>
<comment type="caution">
    <text evidence="2">The sequence shown here is derived from an EMBL/GenBank/DDBJ whole genome shotgun (WGS) entry which is preliminary data.</text>
</comment>
<evidence type="ECO:0000313" key="2">
    <source>
        <dbReference type="EMBL" id="GAA5146631.1"/>
    </source>
</evidence>
<dbReference type="InterPro" id="IPR001763">
    <property type="entry name" value="Rhodanese-like_dom"/>
</dbReference>
<dbReference type="InterPro" id="IPR036761">
    <property type="entry name" value="TTHA0802/YceI-like_sf"/>
</dbReference>
<dbReference type="SMART" id="SM00867">
    <property type="entry name" value="YceI"/>
    <property type="match status" value="1"/>
</dbReference>
<dbReference type="InterPro" id="IPR036873">
    <property type="entry name" value="Rhodanese-like_dom_sf"/>
</dbReference>
<keyword evidence="3" id="KW-1185">Reference proteome</keyword>
<reference evidence="3" key="1">
    <citation type="journal article" date="2019" name="Int. J. Syst. Evol. Microbiol.">
        <title>The Global Catalogue of Microorganisms (GCM) 10K type strain sequencing project: providing services to taxonomists for standard genome sequencing and annotation.</title>
        <authorList>
            <consortium name="The Broad Institute Genomics Platform"/>
            <consortium name="The Broad Institute Genome Sequencing Center for Infectious Disease"/>
            <person name="Wu L."/>
            <person name="Ma J."/>
        </authorList>
    </citation>
    <scope>NUCLEOTIDE SEQUENCE [LARGE SCALE GENOMIC DNA]</scope>
    <source>
        <strain evidence="3">JCM 18053</strain>
    </source>
</reference>
<feature type="domain" description="Rhodanese" evidence="1">
    <location>
        <begin position="18"/>
        <end position="112"/>
    </location>
</feature>
<evidence type="ECO:0000259" key="1">
    <source>
        <dbReference type="PROSITE" id="PS50206"/>
    </source>
</evidence>
<dbReference type="RefSeq" id="WP_345738185.1">
    <property type="nucleotide sequence ID" value="NZ_BAABIA010000009.1"/>
</dbReference>
<dbReference type="PANTHER" id="PTHR34406:SF1">
    <property type="entry name" value="PROTEIN YCEI"/>
    <property type="match status" value="1"/>
</dbReference>
<dbReference type="CDD" id="cd00158">
    <property type="entry name" value="RHOD"/>
    <property type="match status" value="1"/>
</dbReference>
<dbReference type="EMBL" id="BAABIA010000009">
    <property type="protein sequence ID" value="GAA5146631.1"/>
    <property type="molecule type" value="Genomic_DNA"/>
</dbReference>
<dbReference type="Gene3D" id="2.40.128.110">
    <property type="entry name" value="Lipid/polyisoprenoid-binding, YceI-like"/>
    <property type="match status" value="1"/>
</dbReference>
<dbReference type="SMART" id="SM00450">
    <property type="entry name" value="RHOD"/>
    <property type="match status" value="1"/>
</dbReference>
<dbReference type="Gene3D" id="3.40.250.10">
    <property type="entry name" value="Rhodanese-like domain"/>
    <property type="match status" value="1"/>
</dbReference>
<dbReference type="Pfam" id="PF04264">
    <property type="entry name" value="YceI"/>
    <property type="match status" value="1"/>
</dbReference>
<dbReference type="PROSITE" id="PS50206">
    <property type="entry name" value="RHODANESE_3"/>
    <property type="match status" value="1"/>
</dbReference>
<sequence>MNAFHRLTASDLNALRHEEPKLVIMDVRLSDDYEQRAIEGAVNNCVYEVAFQSRLTDLVPDLQTPVCLYGESQDSHEATMAAQKLLRAGYARVLTLQGCLAAWTTAGLPLQGNGNQPEIQPLPAGRLPIDVTESKVEWLGRNLLNKHWGHLPIRSGHLDIRHGELAGGEIILGMTDITCDDLAGNPYHDVLIAHLRSDDFFDTEIHPEARLKILQAKLAPKAAPGTQNLHITAELTLKGITAPIQFTAAAGLAENGRYAAQAAFSIDRTRWGVLYGSGQFFHRLAGHLVNDLIEIQVRIVTQST</sequence>
<dbReference type="Pfam" id="PF00581">
    <property type="entry name" value="Rhodanese"/>
    <property type="match status" value="1"/>
</dbReference>
<gene>
    <name evidence="2" type="ORF">GCM10023213_40050</name>
</gene>
<protein>
    <submittedName>
        <fullName evidence="2">YceI family protein</fullName>
    </submittedName>
</protein>
<name>A0ABP9PHE9_9BACT</name>